<dbReference type="OrthoDB" id="1920459at2759"/>
<dbReference type="PRINTS" id="PR00382">
    <property type="entry name" value="LIPIDTRNSFER"/>
</dbReference>
<dbReference type="EMBL" id="QPKB01000001">
    <property type="protein sequence ID" value="RWR73731.1"/>
    <property type="molecule type" value="Genomic_DNA"/>
</dbReference>
<protein>
    <recommendedName>
        <fullName evidence="1">Non-specific lipid-transfer protein</fullName>
    </recommendedName>
</protein>
<comment type="caution">
    <text evidence="4">The sequence shown here is derived from an EMBL/GenBank/DDBJ whole genome shotgun (WGS) entry which is preliminary data.</text>
</comment>
<dbReference type="PANTHER" id="PTHR33076">
    <property type="entry name" value="NON-SPECIFIC LIPID-TRANSFER PROTEIN 2-RELATED"/>
    <property type="match status" value="1"/>
</dbReference>
<sequence length="121" mass="12501">MKFSGTVIIASAIVVLLVFMPTSEAAVQCSDVVKNLRPCLSYLQNGSGKPPAACCTGANNLNSAATTSADKQAICNCIKTATQKIKGNDAVAKALPGNCGISLPVPISRTIDCSKYDSLLH</sequence>
<keyword evidence="2" id="KW-0732">Signal</keyword>
<dbReference type="SUPFAM" id="SSF47699">
    <property type="entry name" value="Bifunctional inhibitor/lipid-transfer protein/seed storage 2S albumin"/>
    <property type="match status" value="1"/>
</dbReference>
<evidence type="ECO:0000256" key="2">
    <source>
        <dbReference type="SAM" id="SignalP"/>
    </source>
</evidence>
<evidence type="ECO:0000259" key="3">
    <source>
        <dbReference type="SMART" id="SM00499"/>
    </source>
</evidence>
<dbReference type="CDD" id="cd01960">
    <property type="entry name" value="nsLTP1"/>
    <property type="match status" value="1"/>
</dbReference>
<gene>
    <name evidence="4" type="ORF">CKAN_00203300</name>
</gene>
<keyword evidence="1" id="KW-0446">Lipid-binding</keyword>
<dbReference type="Gene3D" id="1.10.110.10">
    <property type="entry name" value="Plant lipid-transfer and hydrophobic proteins"/>
    <property type="match status" value="1"/>
</dbReference>
<evidence type="ECO:0000313" key="5">
    <source>
        <dbReference type="Proteomes" id="UP000283530"/>
    </source>
</evidence>
<name>A0A3S3PVR9_9MAGN</name>
<dbReference type="InterPro" id="IPR036312">
    <property type="entry name" value="Bifun_inhib/LTP/seed_sf"/>
</dbReference>
<keyword evidence="1" id="KW-0813">Transport</keyword>
<organism evidence="4 5">
    <name type="scientific">Cinnamomum micranthum f. kanehirae</name>
    <dbReference type="NCBI Taxonomy" id="337451"/>
    <lineage>
        <taxon>Eukaryota</taxon>
        <taxon>Viridiplantae</taxon>
        <taxon>Streptophyta</taxon>
        <taxon>Embryophyta</taxon>
        <taxon>Tracheophyta</taxon>
        <taxon>Spermatophyta</taxon>
        <taxon>Magnoliopsida</taxon>
        <taxon>Magnoliidae</taxon>
        <taxon>Laurales</taxon>
        <taxon>Lauraceae</taxon>
        <taxon>Cinnamomum</taxon>
    </lineage>
</organism>
<feature type="chain" id="PRO_5018543068" description="Non-specific lipid-transfer protein" evidence="2">
    <location>
        <begin position="26"/>
        <end position="121"/>
    </location>
</feature>
<comment type="similarity">
    <text evidence="1">Belongs to the plant LTP family.</text>
</comment>
<feature type="signal peptide" evidence="2">
    <location>
        <begin position="1"/>
        <end position="25"/>
    </location>
</feature>
<evidence type="ECO:0000256" key="1">
    <source>
        <dbReference type="RuleBase" id="RU000628"/>
    </source>
</evidence>
<comment type="function">
    <text evidence="1">Plant non-specific lipid-transfer proteins transfer phospholipids as well as galactolipids across membranes. May play a role in wax or cutin deposition in the cell walls of expanding epidermal cells and certain secretory tissues.</text>
</comment>
<evidence type="ECO:0000313" key="4">
    <source>
        <dbReference type="EMBL" id="RWR73731.1"/>
    </source>
</evidence>
<dbReference type="InterPro" id="IPR000528">
    <property type="entry name" value="Plant_nsLTP"/>
</dbReference>
<feature type="domain" description="Bifunctional inhibitor/plant lipid transfer protein/seed storage helical" evidence="3">
    <location>
        <begin position="29"/>
        <end position="113"/>
    </location>
</feature>
<reference evidence="4 5" key="1">
    <citation type="journal article" date="2019" name="Nat. Plants">
        <title>Stout camphor tree genome fills gaps in understanding of flowering plant genome evolution.</title>
        <authorList>
            <person name="Chaw S.M."/>
            <person name="Liu Y.C."/>
            <person name="Wu Y.W."/>
            <person name="Wang H.Y."/>
            <person name="Lin C.I."/>
            <person name="Wu C.S."/>
            <person name="Ke H.M."/>
            <person name="Chang L.Y."/>
            <person name="Hsu C.Y."/>
            <person name="Yang H.T."/>
            <person name="Sudianto E."/>
            <person name="Hsu M.H."/>
            <person name="Wu K.P."/>
            <person name="Wang L.N."/>
            <person name="Leebens-Mack J.H."/>
            <person name="Tsai I.J."/>
        </authorList>
    </citation>
    <scope>NUCLEOTIDE SEQUENCE [LARGE SCALE GENOMIC DNA]</scope>
    <source>
        <strain evidence="5">cv. Chaw 1501</strain>
        <tissue evidence="4">Young leaves</tissue>
    </source>
</reference>
<dbReference type="InterPro" id="IPR016140">
    <property type="entry name" value="Bifunc_inhib/LTP/seed_store"/>
</dbReference>
<keyword evidence="5" id="KW-1185">Reference proteome</keyword>
<dbReference type="STRING" id="337451.A0A3S3PVR9"/>
<proteinExistence type="inferred from homology"/>
<accession>A0A3S3PVR9</accession>
<dbReference type="GO" id="GO:0008289">
    <property type="term" value="F:lipid binding"/>
    <property type="evidence" value="ECO:0007669"/>
    <property type="project" value="UniProtKB-KW"/>
</dbReference>
<dbReference type="GO" id="GO:0006869">
    <property type="term" value="P:lipid transport"/>
    <property type="evidence" value="ECO:0007669"/>
    <property type="project" value="InterPro"/>
</dbReference>
<dbReference type="SMART" id="SM00499">
    <property type="entry name" value="AAI"/>
    <property type="match status" value="1"/>
</dbReference>
<dbReference type="AlphaFoldDB" id="A0A3S3PVR9"/>
<dbReference type="Pfam" id="PF00234">
    <property type="entry name" value="Tryp_alpha_amyl"/>
    <property type="match status" value="1"/>
</dbReference>
<dbReference type="Proteomes" id="UP000283530">
    <property type="component" value="Unassembled WGS sequence"/>
</dbReference>